<dbReference type="Pfam" id="PF02604">
    <property type="entry name" value="PhdYeFM_antitox"/>
    <property type="match status" value="1"/>
</dbReference>
<dbReference type="Gene3D" id="3.40.1620.10">
    <property type="entry name" value="YefM-like domain"/>
    <property type="match status" value="1"/>
</dbReference>
<organism evidence="3">
    <name type="scientific">Escherichia coli</name>
    <dbReference type="NCBI Taxonomy" id="562"/>
    <lineage>
        <taxon>Bacteria</taxon>
        <taxon>Pseudomonadati</taxon>
        <taxon>Pseudomonadota</taxon>
        <taxon>Gammaproteobacteria</taxon>
        <taxon>Enterobacterales</taxon>
        <taxon>Enterobacteriaceae</taxon>
        <taxon>Escherichia</taxon>
    </lineage>
</organism>
<evidence type="ECO:0000256" key="1">
    <source>
        <dbReference type="ARBA" id="ARBA00009981"/>
    </source>
</evidence>
<dbReference type="InterPro" id="IPR006442">
    <property type="entry name" value="Antitoxin_Phd/YefM"/>
</dbReference>
<dbReference type="EMBL" id="KU295135">
    <property type="protein sequence ID" value="AMQ45724.1"/>
    <property type="molecule type" value="Genomic_DNA"/>
</dbReference>
<sequence>MLTTFFTSREFNQEIGKAKKAACQGAVFITDRGKATHVLLSIDEYEQISGLNEENIVDALSVPGLSEIDFDTSRLNIFPPDRDIF</sequence>
<dbReference type="SUPFAM" id="SSF143120">
    <property type="entry name" value="YefM-like"/>
    <property type="match status" value="1"/>
</dbReference>
<dbReference type="RefSeq" id="WP_172687642.1">
    <property type="nucleotide sequence ID" value="NZ_KU295135.1"/>
</dbReference>
<protein>
    <recommendedName>
        <fullName evidence="2">Antitoxin</fullName>
    </recommendedName>
</protein>
<evidence type="ECO:0000256" key="2">
    <source>
        <dbReference type="RuleBase" id="RU362080"/>
    </source>
</evidence>
<geneLocation type="plasmid" evidence="3">
    <name>pBK31611</name>
</geneLocation>
<name>A0A142EC36_ECOLX</name>
<keyword evidence="3" id="KW-0614">Plasmid</keyword>
<comment type="function">
    <text evidence="2">Antitoxin component of a type II toxin-antitoxin (TA) system.</text>
</comment>
<dbReference type="AlphaFoldDB" id="A0A142EC36"/>
<reference evidence="3" key="1">
    <citation type="submission" date="2015-12" db="EMBL/GenBank/DDBJ databases">
        <title>Molecular Epidemiology and Plasmid Analysis of KPC-Producing Escherichia coli.</title>
        <authorList>
            <person name="Chavda K."/>
            <person name="Chen L."/>
            <person name="Kreiswirth B."/>
        </authorList>
    </citation>
    <scope>NUCLEOTIDE SEQUENCE</scope>
    <source>
        <strain evidence="3">BK31611</strain>
        <plasmid evidence="3">pBK31611</plasmid>
    </source>
</reference>
<dbReference type="InterPro" id="IPR036165">
    <property type="entry name" value="YefM-like_sf"/>
</dbReference>
<comment type="similarity">
    <text evidence="1 2">Belongs to the phD/YefM antitoxin family.</text>
</comment>
<accession>A0A142EC36</accession>
<evidence type="ECO:0000313" key="3">
    <source>
        <dbReference type="EMBL" id="AMQ45724.1"/>
    </source>
</evidence>
<proteinExistence type="inferred from homology"/>